<dbReference type="Proteomes" id="UP001155182">
    <property type="component" value="Unassembled WGS sequence"/>
</dbReference>
<protein>
    <submittedName>
        <fullName evidence="1">Uncharacterized protein</fullName>
    </submittedName>
</protein>
<comment type="caution">
    <text evidence="1">The sequence shown here is derived from an EMBL/GenBank/DDBJ whole genome shotgun (WGS) entry which is preliminary data.</text>
</comment>
<proteinExistence type="predicted"/>
<dbReference type="AlphaFoldDB" id="A0A9X2JCJ0"/>
<dbReference type="EMBL" id="JAMWYS010000009">
    <property type="protein sequence ID" value="MCO4291850.1"/>
    <property type="molecule type" value="Genomic_DNA"/>
</dbReference>
<reference evidence="1" key="1">
    <citation type="submission" date="2022-06" db="EMBL/GenBank/DDBJ databases">
        <title>Solitalea sp. MAHUQ-68 isolated from rhizospheric soil.</title>
        <authorList>
            <person name="Huq M.A."/>
        </authorList>
    </citation>
    <scope>NUCLEOTIDE SEQUENCE</scope>
    <source>
        <strain evidence="1">MAHUQ-68</strain>
    </source>
</reference>
<gene>
    <name evidence="1" type="ORF">NF867_03115</name>
</gene>
<sequence length="213" mass="24026">MQQLFKLLVVFFIGLGVLTLCSKSQLKPEYNVRVLKYTLDNSDNVLTFALGDNFYIAYDTIQCGLYKVWRGGLAANDSSISAVGELFYENYLLNSDIKLIDTSGRGYSPAVKFMGFSIKENSICICYEVTNEDKKFIIEETIKGESENHTCKLLRIYSFNKQPENTQIGIYIPNSSIRKPLTITARNGEVASGMDKLLLPESSKSQFTLIFNE</sequence>
<dbReference type="RefSeq" id="WP_252586086.1">
    <property type="nucleotide sequence ID" value="NZ_JAMWYS010000009.1"/>
</dbReference>
<evidence type="ECO:0000313" key="2">
    <source>
        <dbReference type="Proteomes" id="UP001155182"/>
    </source>
</evidence>
<organism evidence="1 2">
    <name type="scientific">Solitalea agri</name>
    <dbReference type="NCBI Taxonomy" id="2953739"/>
    <lineage>
        <taxon>Bacteria</taxon>
        <taxon>Pseudomonadati</taxon>
        <taxon>Bacteroidota</taxon>
        <taxon>Sphingobacteriia</taxon>
        <taxon>Sphingobacteriales</taxon>
        <taxon>Sphingobacteriaceae</taxon>
        <taxon>Solitalea</taxon>
    </lineage>
</organism>
<name>A0A9X2JCJ0_9SPHI</name>
<keyword evidence="2" id="KW-1185">Reference proteome</keyword>
<accession>A0A9X2JCJ0</accession>
<evidence type="ECO:0000313" key="1">
    <source>
        <dbReference type="EMBL" id="MCO4291850.1"/>
    </source>
</evidence>